<evidence type="ECO:0000256" key="1">
    <source>
        <dbReference type="SAM" id="MobiDB-lite"/>
    </source>
</evidence>
<feature type="region of interest" description="Disordered" evidence="1">
    <location>
        <begin position="703"/>
        <end position="727"/>
    </location>
</feature>
<dbReference type="EMBL" id="QNGE01000032">
    <property type="protein sequence ID" value="KAA3682312.1"/>
    <property type="molecule type" value="Genomic_DNA"/>
</dbReference>
<protein>
    <submittedName>
        <fullName evidence="2">Uncharacterized protein</fullName>
    </submittedName>
</protein>
<keyword evidence="3" id="KW-1185">Reference proteome</keyword>
<feature type="compositionally biased region" description="Polar residues" evidence="1">
    <location>
        <begin position="627"/>
        <end position="657"/>
    </location>
</feature>
<proteinExistence type="predicted"/>
<gene>
    <name evidence="2" type="ORF">DEA37_0008981</name>
</gene>
<feature type="compositionally biased region" description="Polar residues" evidence="1">
    <location>
        <begin position="706"/>
        <end position="727"/>
    </location>
</feature>
<feature type="region of interest" description="Disordered" evidence="1">
    <location>
        <begin position="614"/>
        <end position="657"/>
    </location>
</feature>
<dbReference type="AlphaFoldDB" id="A0A5J4P4A0"/>
<accession>A0A5J4P4A0</accession>
<evidence type="ECO:0000313" key="3">
    <source>
        <dbReference type="Proteomes" id="UP000324629"/>
    </source>
</evidence>
<evidence type="ECO:0000313" key="2">
    <source>
        <dbReference type="EMBL" id="KAA3682312.1"/>
    </source>
</evidence>
<dbReference type="Proteomes" id="UP000324629">
    <property type="component" value="Unassembled WGS sequence"/>
</dbReference>
<sequence>MSKTAARKKTRKTTKRSIVKIKEISVKLEFGDQCLLLKKAFWWPHTQHNQLAYEQVRDIYLFENDVTRLCIEIMPKTDGDRRVLMFRTKTAADCELLVRQLQQRKMFTEIYRSGNIYPVQYNQWKSVVPHNDNAPSTTNTREHVQNAERKVCLGGVEHFELASSDREFVVKSLGSFSLKKMESLDTQRITQLLADRSDKTLREPVILTIKTDSMTRDQGCWWADSDDRCLHYAQIKDTFHLENDQRDGNWIAVDVYLAMSEQRRLHVFCIDNYKEQRLLTAILKKRQIWNRGATMMDHPESVSQQPTKNQVIEEARKEDCTAREVDPRRFSTSLAHKHRNQGILRSVYREPNQKDREMNANHESSCTPGQHREIQDVRKPMGLDKNPQYDTLVEDGILQNSSLNPSQANHTTVVSCPINQFFLEHIDAFNVDPDENMNAIKVEDYLSRRQASHSQNKIILECIEGGLRIKDNIWWPKCPEITEVLCEDIKGVYPLSFVEPRTQFALDIMSDDGKHRRVHIFESLTNTDGNRIIQQLIEHRQPRSSGNLLSTEAPATMTHGLSLFSPNDTLFDASKNHNHTALPPRVILGSSTQRSPNEQPFLMSSVVHKTNFEVHQTPSRSSRRLQPKTSEYDISSSDSGAHSATRSDSSQILSQSKWKAPSPTDLIIQYDSETEESDTPVYILITNLSNRISPASISVSRKLPSDMTSDSEFQNSPDGTRTRETGSTSAFRIQSAIVVLSWHPVMPDAGIINDRSAVSLLQNLIEKTFHQMKF</sequence>
<comment type="caution">
    <text evidence="2">The sequence shown here is derived from an EMBL/GenBank/DDBJ whole genome shotgun (WGS) entry which is preliminary data.</text>
</comment>
<organism evidence="2 3">
    <name type="scientific">Paragonimus westermani</name>
    <dbReference type="NCBI Taxonomy" id="34504"/>
    <lineage>
        <taxon>Eukaryota</taxon>
        <taxon>Metazoa</taxon>
        <taxon>Spiralia</taxon>
        <taxon>Lophotrochozoa</taxon>
        <taxon>Platyhelminthes</taxon>
        <taxon>Trematoda</taxon>
        <taxon>Digenea</taxon>
        <taxon>Plagiorchiida</taxon>
        <taxon>Troglotremata</taxon>
        <taxon>Troglotrematidae</taxon>
        <taxon>Paragonimus</taxon>
    </lineage>
</organism>
<name>A0A5J4P4A0_9TREM</name>
<reference evidence="2 3" key="1">
    <citation type="journal article" date="2019" name="Gigascience">
        <title>Whole-genome sequence of the oriental lung fluke Paragonimus westermani.</title>
        <authorList>
            <person name="Oey H."/>
            <person name="Zakrzewski M."/>
            <person name="Narain K."/>
            <person name="Devi K.R."/>
            <person name="Agatsuma T."/>
            <person name="Nawaratna S."/>
            <person name="Gobert G.N."/>
            <person name="Jones M.K."/>
            <person name="Ragan M.A."/>
            <person name="McManus D.P."/>
            <person name="Krause L."/>
        </authorList>
    </citation>
    <scope>NUCLEOTIDE SEQUENCE [LARGE SCALE GENOMIC DNA]</scope>
    <source>
        <strain evidence="2 3">IND2009</strain>
    </source>
</reference>